<accession>A0A2R8A8P8</accession>
<sequence length="282" mass="30701">MIIRTGGALILAATILMGCEASGPAEGDVNAVDVIDSTNLANVVLASGDADAAVEFFRNSLTESPERVDFQRGYAVSLSRAGRHEEATIAFERLDEQGDLQPGDRLRYAESLIRLNEWNRAEAQLSLLGQANDNYRWNLLNALIADNGQNWDIADRFYASARGLTSAPASVLNNWGISKMSRGDLDGAIRNFSEAVRFDATLFEAKNNLALARGLQGNYSIPVVPLTEIERAQIYHNLAVVALRQGEDDIARGLLELAVETHPQFFPAAADKLAGLDTQVDR</sequence>
<dbReference type="RefSeq" id="WP_108781290.1">
    <property type="nucleotide sequence ID" value="NZ_OMKW01000001.1"/>
</dbReference>
<dbReference type="InterPro" id="IPR019734">
    <property type="entry name" value="TPR_rpt"/>
</dbReference>
<gene>
    <name evidence="1" type="ORF">POI8812_00906</name>
</gene>
<dbReference type="Pfam" id="PF14559">
    <property type="entry name" value="TPR_19"/>
    <property type="match status" value="1"/>
</dbReference>
<dbReference type="SUPFAM" id="SSF48452">
    <property type="entry name" value="TPR-like"/>
    <property type="match status" value="1"/>
</dbReference>
<evidence type="ECO:0000313" key="2">
    <source>
        <dbReference type="Proteomes" id="UP000244932"/>
    </source>
</evidence>
<evidence type="ECO:0008006" key="3">
    <source>
        <dbReference type="Google" id="ProtNLM"/>
    </source>
</evidence>
<dbReference type="AlphaFoldDB" id="A0A2R8A8P8"/>
<keyword evidence="2" id="KW-1185">Reference proteome</keyword>
<organism evidence="1 2">
    <name type="scientific">Pontivivens insulae</name>
    <dbReference type="NCBI Taxonomy" id="1639689"/>
    <lineage>
        <taxon>Bacteria</taxon>
        <taxon>Pseudomonadati</taxon>
        <taxon>Pseudomonadota</taxon>
        <taxon>Alphaproteobacteria</taxon>
        <taxon>Rhodobacterales</taxon>
        <taxon>Paracoccaceae</taxon>
        <taxon>Pontivivens</taxon>
    </lineage>
</organism>
<protein>
    <recommendedName>
        <fullName evidence="3">Beta-barrel assembly-enhancing protease</fullName>
    </recommendedName>
</protein>
<dbReference type="EMBL" id="OMKW01000001">
    <property type="protein sequence ID" value="SPF28604.1"/>
    <property type="molecule type" value="Genomic_DNA"/>
</dbReference>
<dbReference type="Gene3D" id="1.25.40.10">
    <property type="entry name" value="Tetratricopeptide repeat domain"/>
    <property type="match status" value="1"/>
</dbReference>
<reference evidence="1 2" key="1">
    <citation type="submission" date="2018-03" db="EMBL/GenBank/DDBJ databases">
        <authorList>
            <person name="Keele B.F."/>
        </authorList>
    </citation>
    <scope>NUCLEOTIDE SEQUENCE [LARGE SCALE GENOMIC DNA]</scope>
    <source>
        <strain evidence="1 2">CeCT 8812</strain>
    </source>
</reference>
<evidence type="ECO:0000313" key="1">
    <source>
        <dbReference type="EMBL" id="SPF28604.1"/>
    </source>
</evidence>
<dbReference type="OrthoDB" id="7819234at2"/>
<dbReference type="PROSITE" id="PS51257">
    <property type="entry name" value="PROKAR_LIPOPROTEIN"/>
    <property type="match status" value="1"/>
</dbReference>
<proteinExistence type="predicted"/>
<dbReference type="InterPro" id="IPR011990">
    <property type="entry name" value="TPR-like_helical_dom_sf"/>
</dbReference>
<dbReference type="Pfam" id="PF13374">
    <property type="entry name" value="TPR_10"/>
    <property type="match status" value="1"/>
</dbReference>
<dbReference type="Proteomes" id="UP000244932">
    <property type="component" value="Unassembled WGS sequence"/>
</dbReference>
<dbReference type="SMART" id="SM00028">
    <property type="entry name" value="TPR"/>
    <property type="match status" value="3"/>
</dbReference>
<name>A0A2R8A8P8_9RHOB</name>